<dbReference type="EMBL" id="LIAE01006736">
    <property type="protein sequence ID" value="PAV85783.1"/>
    <property type="molecule type" value="Genomic_DNA"/>
</dbReference>
<dbReference type="Gene3D" id="2.60.40.1730">
    <property type="entry name" value="tricorn interacting facor f3 domain"/>
    <property type="match status" value="1"/>
</dbReference>
<dbReference type="AlphaFoldDB" id="A0A2A2LHS9"/>
<dbReference type="Gene3D" id="3.30.2010.30">
    <property type="match status" value="1"/>
</dbReference>
<protein>
    <recommendedName>
        <fullName evidence="2">Aminopeptidase N-like N-terminal domain-containing protein</fullName>
    </recommendedName>
</protein>
<keyword evidence="1" id="KW-1133">Transmembrane helix</keyword>
<keyword evidence="1" id="KW-0472">Membrane</keyword>
<organism evidence="3 4">
    <name type="scientific">Diploscapter pachys</name>
    <dbReference type="NCBI Taxonomy" id="2018661"/>
    <lineage>
        <taxon>Eukaryota</taxon>
        <taxon>Metazoa</taxon>
        <taxon>Ecdysozoa</taxon>
        <taxon>Nematoda</taxon>
        <taxon>Chromadorea</taxon>
        <taxon>Rhabditida</taxon>
        <taxon>Rhabditina</taxon>
        <taxon>Rhabditomorpha</taxon>
        <taxon>Rhabditoidea</taxon>
        <taxon>Rhabditidae</taxon>
        <taxon>Diploscapter</taxon>
    </lineage>
</organism>
<dbReference type="InterPro" id="IPR034015">
    <property type="entry name" value="M1_LTA4H"/>
</dbReference>
<proteinExistence type="predicted"/>
<evidence type="ECO:0000259" key="2">
    <source>
        <dbReference type="Pfam" id="PF17900"/>
    </source>
</evidence>
<dbReference type="InterPro" id="IPR001930">
    <property type="entry name" value="Peptidase_M1"/>
</dbReference>
<accession>A0A2A2LHS9</accession>
<evidence type="ECO:0000256" key="1">
    <source>
        <dbReference type="SAM" id="Phobius"/>
    </source>
</evidence>
<dbReference type="Proteomes" id="UP000218231">
    <property type="component" value="Unassembled WGS sequence"/>
</dbReference>
<dbReference type="OrthoDB" id="79562at2759"/>
<dbReference type="InterPro" id="IPR045357">
    <property type="entry name" value="Aminopeptidase_N-like_N"/>
</dbReference>
<dbReference type="STRING" id="2018661.A0A2A2LHS9"/>
<sequence>MATSNPRDPSTCANYESVTVEHYDLDWTVDLEKKQFKAKIDLRLAALEDADHVSFDVRDLVIDSISFNGQPAKYTVTENGDLGQQLRVEAELKQGHKPVISVSYSTCPKGAKAIQILTPEQTADKKAPFLFSQCQAILARSLMPCMDTPSVKSTYTGRVRVPAGLTVLMSAVRNGEKQVGEWTETEFVQSVPIASYLLAIVIGRLEKRKISDRCDVWAEPSIVDSALHEFEETEKFLETAEKIAGKYVWGRYDLMVLPPTFPFGGNIFIFLHFITVYSFI</sequence>
<keyword evidence="1" id="KW-0812">Transmembrane</keyword>
<name>A0A2A2LHS9_9BILA</name>
<reference evidence="3 4" key="1">
    <citation type="journal article" date="2017" name="Curr. Biol.">
        <title>Genome architecture and evolution of a unichromosomal asexual nematode.</title>
        <authorList>
            <person name="Fradin H."/>
            <person name="Zegar C."/>
            <person name="Gutwein M."/>
            <person name="Lucas J."/>
            <person name="Kovtun M."/>
            <person name="Corcoran D."/>
            <person name="Baugh L.R."/>
            <person name="Kiontke K."/>
            <person name="Gunsalus K."/>
            <person name="Fitch D.H."/>
            <person name="Piano F."/>
        </authorList>
    </citation>
    <scope>NUCLEOTIDE SEQUENCE [LARGE SCALE GENOMIC DNA]</scope>
    <source>
        <strain evidence="3">PF1309</strain>
    </source>
</reference>
<gene>
    <name evidence="3" type="ORF">WR25_25091</name>
</gene>
<dbReference type="PANTHER" id="PTHR45726:SF3">
    <property type="entry name" value="LEUKOTRIENE A-4 HYDROLASE"/>
    <property type="match status" value="1"/>
</dbReference>
<dbReference type="SUPFAM" id="SSF55486">
    <property type="entry name" value="Metalloproteases ('zincins'), catalytic domain"/>
    <property type="match status" value="1"/>
</dbReference>
<dbReference type="Pfam" id="PF17900">
    <property type="entry name" value="Peptidase_M1_N"/>
    <property type="match status" value="1"/>
</dbReference>
<dbReference type="PANTHER" id="PTHR45726">
    <property type="entry name" value="LEUKOTRIENE A-4 HYDROLASE"/>
    <property type="match status" value="1"/>
</dbReference>
<comment type="caution">
    <text evidence="3">The sequence shown here is derived from an EMBL/GenBank/DDBJ whole genome shotgun (WGS) entry which is preliminary data.</text>
</comment>
<dbReference type="GO" id="GO:0004177">
    <property type="term" value="F:aminopeptidase activity"/>
    <property type="evidence" value="ECO:0007669"/>
    <property type="project" value="TreeGrafter"/>
</dbReference>
<keyword evidence="4" id="KW-1185">Reference proteome</keyword>
<dbReference type="GO" id="GO:0004301">
    <property type="term" value="F:epoxide hydrolase activity"/>
    <property type="evidence" value="ECO:0007669"/>
    <property type="project" value="TreeGrafter"/>
</dbReference>
<dbReference type="InterPro" id="IPR042097">
    <property type="entry name" value="Aminopeptidase_N-like_N_sf"/>
</dbReference>
<dbReference type="SUPFAM" id="SSF63737">
    <property type="entry name" value="Leukotriene A4 hydrolase N-terminal domain"/>
    <property type="match status" value="1"/>
</dbReference>
<dbReference type="GO" id="GO:0005829">
    <property type="term" value="C:cytosol"/>
    <property type="evidence" value="ECO:0007669"/>
    <property type="project" value="TreeGrafter"/>
</dbReference>
<feature type="domain" description="Aminopeptidase N-like N-terminal" evidence="2">
    <location>
        <begin position="21"/>
        <end position="197"/>
    </location>
</feature>
<evidence type="ECO:0000313" key="3">
    <source>
        <dbReference type="EMBL" id="PAV85783.1"/>
    </source>
</evidence>
<dbReference type="GO" id="GO:0006508">
    <property type="term" value="P:proteolysis"/>
    <property type="evidence" value="ECO:0007669"/>
    <property type="project" value="InterPro"/>
</dbReference>
<feature type="transmembrane region" description="Helical" evidence="1">
    <location>
        <begin position="261"/>
        <end position="279"/>
    </location>
</feature>
<dbReference type="PRINTS" id="PR00756">
    <property type="entry name" value="ALADIPTASE"/>
</dbReference>
<dbReference type="GO" id="GO:0043171">
    <property type="term" value="P:peptide catabolic process"/>
    <property type="evidence" value="ECO:0007669"/>
    <property type="project" value="TreeGrafter"/>
</dbReference>
<evidence type="ECO:0000313" key="4">
    <source>
        <dbReference type="Proteomes" id="UP000218231"/>
    </source>
</evidence>